<proteinExistence type="predicted"/>
<dbReference type="OrthoDB" id="8592692at2"/>
<protein>
    <recommendedName>
        <fullName evidence="4">Lipoprotein</fullName>
    </recommendedName>
</protein>
<feature type="chain" id="PRO_5008611784" description="Lipoprotein" evidence="1">
    <location>
        <begin position="23"/>
        <end position="145"/>
    </location>
</feature>
<evidence type="ECO:0000313" key="3">
    <source>
        <dbReference type="Proteomes" id="UP000092671"/>
    </source>
</evidence>
<organism evidence="2 3">
    <name type="scientific">Moraxella nonliquefaciens</name>
    <dbReference type="NCBI Taxonomy" id="478"/>
    <lineage>
        <taxon>Bacteria</taxon>
        <taxon>Pseudomonadati</taxon>
        <taxon>Pseudomonadota</taxon>
        <taxon>Gammaproteobacteria</taxon>
        <taxon>Moraxellales</taxon>
        <taxon>Moraxellaceae</taxon>
        <taxon>Moraxella</taxon>
    </lineage>
</organism>
<gene>
    <name evidence="2" type="ORF">A9Z60_00390</name>
</gene>
<keyword evidence="1" id="KW-0732">Signal</keyword>
<name>A0A1B8PLU0_MORNO</name>
<dbReference type="EMBL" id="LZDN01000001">
    <property type="protein sequence ID" value="OBX52186.1"/>
    <property type="molecule type" value="Genomic_DNA"/>
</dbReference>
<dbReference type="PROSITE" id="PS51257">
    <property type="entry name" value="PROKAR_LIPOPROTEIN"/>
    <property type="match status" value="1"/>
</dbReference>
<feature type="signal peptide" evidence="1">
    <location>
        <begin position="1"/>
        <end position="22"/>
    </location>
</feature>
<evidence type="ECO:0000256" key="1">
    <source>
        <dbReference type="SAM" id="SignalP"/>
    </source>
</evidence>
<dbReference type="AlphaFoldDB" id="A0A1B8PLU0"/>
<evidence type="ECO:0008006" key="4">
    <source>
        <dbReference type="Google" id="ProtNLM"/>
    </source>
</evidence>
<evidence type="ECO:0000313" key="2">
    <source>
        <dbReference type="EMBL" id="OBX52186.1"/>
    </source>
</evidence>
<reference evidence="2 3" key="1">
    <citation type="submission" date="2016-06" db="EMBL/GenBank/DDBJ databases">
        <title>Draft genome of Moraxella nonliquefaciens CCUG 60284.</title>
        <authorList>
            <person name="Salva-Serra F."/>
            <person name="Engstrom-Jakobsson H."/>
            <person name="Thorell K."/>
            <person name="Gonzales-Siles L."/>
            <person name="Karlsson R."/>
            <person name="Boulund F."/>
            <person name="Engstrand L."/>
            <person name="Kristiansson E."/>
            <person name="Moore E."/>
        </authorList>
    </citation>
    <scope>NUCLEOTIDE SEQUENCE [LARGE SCALE GENOMIC DNA]</scope>
    <source>
        <strain evidence="2 3">CCUG 60284</strain>
    </source>
</reference>
<accession>A0A1B8PLU0</accession>
<sequence>MRLLFVAVLALSLMGCIHSSYHKNVQATKNPCQKTWQNFSPQTQALIILMADNFDNSNDIVKCQEQGGQPHKVGMLLSEKCIITYPDAGKVCTKGDDCQANICEVNEASPIGQTFKLVGMCKATNNHFGCYNFIDDGQIQGICVD</sequence>
<comment type="caution">
    <text evidence="2">The sequence shown here is derived from an EMBL/GenBank/DDBJ whole genome shotgun (WGS) entry which is preliminary data.</text>
</comment>
<dbReference type="Proteomes" id="UP000092671">
    <property type="component" value="Unassembled WGS sequence"/>
</dbReference>
<dbReference type="RefSeq" id="WP_066887385.1">
    <property type="nucleotide sequence ID" value="NZ_JAKREH010000001.1"/>
</dbReference>